<dbReference type="AlphaFoldDB" id="A0A914IEB6"/>
<keyword evidence="1" id="KW-0732">Signal</keyword>
<reference evidence="3" key="1">
    <citation type="submission" date="2022-11" db="UniProtKB">
        <authorList>
            <consortium name="WormBaseParasite"/>
        </authorList>
    </citation>
    <scope>IDENTIFICATION</scope>
</reference>
<evidence type="ECO:0000256" key="1">
    <source>
        <dbReference type="SAM" id="SignalP"/>
    </source>
</evidence>
<feature type="chain" id="PRO_5037989761" evidence="1">
    <location>
        <begin position="24"/>
        <end position="75"/>
    </location>
</feature>
<sequence length="75" mass="8990">MMKFLAVSYQILILFKFIKNGTSTNCFRCDNEEKDLYEIRFDQIGIPNNELKPSNQCLFLRRKHFCFLCMKSLNK</sequence>
<feature type="signal peptide" evidence="1">
    <location>
        <begin position="1"/>
        <end position="23"/>
    </location>
</feature>
<evidence type="ECO:0000313" key="3">
    <source>
        <dbReference type="WBParaSite" id="Gr19_v10_g9434.t1"/>
    </source>
</evidence>
<accession>A0A914IEB6</accession>
<dbReference type="WBParaSite" id="Gr19_v10_g9434.t1">
    <property type="protein sequence ID" value="Gr19_v10_g9434.t1"/>
    <property type="gene ID" value="Gr19_v10_g9434"/>
</dbReference>
<name>A0A914IEB6_GLORO</name>
<protein>
    <submittedName>
        <fullName evidence="3">Uncharacterized protein</fullName>
    </submittedName>
</protein>
<keyword evidence="2" id="KW-1185">Reference proteome</keyword>
<organism evidence="2 3">
    <name type="scientific">Globodera rostochiensis</name>
    <name type="common">Golden nematode worm</name>
    <name type="synonym">Heterodera rostochiensis</name>
    <dbReference type="NCBI Taxonomy" id="31243"/>
    <lineage>
        <taxon>Eukaryota</taxon>
        <taxon>Metazoa</taxon>
        <taxon>Ecdysozoa</taxon>
        <taxon>Nematoda</taxon>
        <taxon>Chromadorea</taxon>
        <taxon>Rhabditida</taxon>
        <taxon>Tylenchina</taxon>
        <taxon>Tylenchomorpha</taxon>
        <taxon>Tylenchoidea</taxon>
        <taxon>Heteroderidae</taxon>
        <taxon>Heteroderinae</taxon>
        <taxon>Globodera</taxon>
    </lineage>
</organism>
<evidence type="ECO:0000313" key="2">
    <source>
        <dbReference type="Proteomes" id="UP000887572"/>
    </source>
</evidence>
<dbReference type="Proteomes" id="UP000887572">
    <property type="component" value="Unplaced"/>
</dbReference>
<proteinExistence type="predicted"/>